<evidence type="ECO:0000256" key="6">
    <source>
        <dbReference type="SAM" id="MobiDB-lite"/>
    </source>
</evidence>
<accession>A0A316UNR1</accession>
<feature type="compositionally biased region" description="Low complexity" evidence="6">
    <location>
        <begin position="1"/>
        <end position="17"/>
    </location>
</feature>
<dbReference type="GO" id="GO:0016251">
    <property type="term" value="F:RNA polymerase II general transcription initiation factor activity"/>
    <property type="evidence" value="ECO:0007669"/>
    <property type="project" value="InterPro"/>
</dbReference>
<organism evidence="8 9">
    <name type="scientific">Jaminaea rosea</name>
    <dbReference type="NCBI Taxonomy" id="1569628"/>
    <lineage>
        <taxon>Eukaryota</taxon>
        <taxon>Fungi</taxon>
        <taxon>Dikarya</taxon>
        <taxon>Basidiomycota</taxon>
        <taxon>Ustilaginomycotina</taxon>
        <taxon>Exobasidiomycetes</taxon>
        <taxon>Microstromatales</taxon>
        <taxon>Microstromatales incertae sedis</taxon>
        <taxon>Jaminaea</taxon>
    </lineage>
</organism>
<dbReference type="GO" id="GO:0046695">
    <property type="term" value="C:SLIK (SAGA-like) complex"/>
    <property type="evidence" value="ECO:0007669"/>
    <property type="project" value="InterPro"/>
</dbReference>
<dbReference type="EMBL" id="KZ819670">
    <property type="protein sequence ID" value="PWN26916.1"/>
    <property type="molecule type" value="Genomic_DNA"/>
</dbReference>
<dbReference type="Gene3D" id="1.25.40.770">
    <property type="entry name" value="TAF6, C-terminal HEAT repeat domain"/>
    <property type="match status" value="1"/>
</dbReference>
<dbReference type="GO" id="GO:0005669">
    <property type="term" value="C:transcription factor TFIID complex"/>
    <property type="evidence" value="ECO:0007669"/>
    <property type="project" value="InterPro"/>
</dbReference>
<feature type="non-terminal residue" evidence="8">
    <location>
        <position position="362"/>
    </location>
</feature>
<dbReference type="InterPro" id="IPR046344">
    <property type="entry name" value="TAF6_C_sf"/>
</dbReference>
<dbReference type="Pfam" id="PF02969">
    <property type="entry name" value="TAF"/>
    <property type="match status" value="1"/>
</dbReference>
<dbReference type="Pfam" id="PF07571">
    <property type="entry name" value="TAF6_C"/>
    <property type="match status" value="1"/>
</dbReference>
<dbReference type="InterPro" id="IPR037796">
    <property type="entry name" value="TAF6"/>
</dbReference>
<dbReference type="SUPFAM" id="SSF47113">
    <property type="entry name" value="Histone-fold"/>
    <property type="match status" value="1"/>
</dbReference>
<keyword evidence="5" id="KW-0539">Nucleus</keyword>
<feature type="compositionally biased region" description="Polar residues" evidence="6">
    <location>
        <begin position="169"/>
        <end position="181"/>
    </location>
</feature>
<dbReference type="SMART" id="SM00803">
    <property type="entry name" value="TAF"/>
    <property type="match status" value="1"/>
</dbReference>
<dbReference type="GO" id="GO:0046982">
    <property type="term" value="F:protein heterodimerization activity"/>
    <property type="evidence" value="ECO:0007669"/>
    <property type="project" value="InterPro"/>
</dbReference>
<evidence type="ECO:0000313" key="9">
    <source>
        <dbReference type="Proteomes" id="UP000245884"/>
    </source>
</evidence>
<dbReference type="STRING" id="1569628.A0A316UNR1"/>
<keyword evidence="3" id="KW-0805">Transcription regulation</keyword>
<evidence type="ECO:0000256" key="5">
    <source>
        <dbReference type="ARBA" id="ARBA00023242"/>
    </source>
</evidence>
<dbReference type="GO" id="GO:0000124">
    <property type="term" value="C:SAGA complex"/>
    <property type="evidence" value="ECO:0007669"/>
    <property type="project" value="InterPro"/>
</dbReference>
<evidence type="ECO:0000313" key="8">
    <source>
        <dbReference type="EMBL" id="PWN26916.1"/>
    </source>
</evidence>
<dbReference type="GO" id="GO:0003713">
    <property type="term" value="F:transcription coactivator activity"/>
    <property type="evidence" value="ECO:0007669"/>
    <property type="project" value="TreeGrafter"/>
</dbReference>
<dbReference type="GO" id="GO:0051123">
    <property type="term" value="P:RNA polymerase II preinitiation complex assembly"/>
    <property type="evidence" value="ECO:0007669"/>
    <property type="project" value="TreeGrafter"/>
</dbReference>
<dbReference type="PANTHER" id="PTHR10221">
    <property type="entry name" value="TRANSCRIPTION INITIATION FACTOR TFIID SUBUNIT 6"/>
    <property type="match status" value="1"/>
</dbReference>
<evidence type="ECO:0000256" key="2">
    <source>
        <dbReference type="ARBA" id="ARBA00007688"/>
    </source>
</evidence>
<evidence type="ECO:0000256" key="1">
    <source>
        <dbReference type="ARBA" id="ARBA00004123"/>
    </source>
</evidence>
<reference evidence="8 9" key="1">
    <citation type="journal article" date="2018" name="Mol. Biol. Evol.">
        <title>Broad Genomic Sampling Reveals a Smut Pathogenic Ancestry of the Fungal Clade Ustilaginomycotina.</title>
        <authorList>
            <person name="Kijpornyongpan T."/>
            <person name="Mondo S.J."/>
            <person name="Barry K."/>
            <person name="Sandor L."/>
            <person name="Lee J."/>
            <person name="Lipzen A."/>
            <person name="Pangilinan J."/>
            <person name="LaButti K."/>
            <person name="Hainaut M."/>
            <person name="Henrissat B."/>
            <person name="Grigoriev I.V."/>
            <person name="Spatafora J.W."/>
            <person name="Aime M.C."/>
        </authorList>
    </citation>
    <scope>NUCLEOTIDE SEQUENCE [LARGE SCALE GENOMIC DNA]</scope>
    <source>
        <strain evidence="8 9">MCA 5214</strain>
    </source>
</reference>
<evidence type="ECO:0000256" key="3">
    <source>
        <dbReference type="ARBA" id="ARBA00023015"/>
    </source>
</evidence>
<comment type="similarity">
    <text evidence="2">Belongs to the TAF6 family.</text>
</comment>
<protein>
    <recommendedName>
        <fullName evidence="7">TATA box binding protein associated factor (TAF) histone-like fold domain-containing protein</fullName>
    </recommendedName>
</protein>
<feature type="region of interest" description="Disordered" evidence="6">
    <location>
        <begin position="163"/>
        <end position="188"/>
    </location>
</feature>
<feature type="region of interest" description="Disordered" evidence="6">
    <location>
        <begin position="1"/>
        <end position="21"/>
    </location>
</feature>
<feature type="domain" description="TATA box binding protein associated factor (TAF) histone-like fold" evidence="7">
    <location>
        <begin position="19"/>
        <end position="87"/>
    </location>
</feature>
<dbReference type="OrthoDB" id="361039at2759"/>
<gene>
    <name evidence="8" type="ORF">BDZ90DRAFT_221211</name>
</gene>
<dbReference type="CDD" id="cd08050">
    <property type="entry name" value="TAF6C"/>
    <property type="match status" value="1"/>
</dbReference>
<evidence type="ECO:0000256" key="4">
    <source>
        <dbReference type="ARBA" id="ARBA00023163"/>
    </source>
</evidence>
<dbReference type="RefSeq" id="XP_025361528.1">
    <property type="nucleotide sequence ID" value="XM_025504465.1"/>
</dbReference>
<dbReference type="InterPro" id="IPR011442">
    <property type="entry name" value="TAF6_C"/>
</dbReference>
<proteinExistence type="inferred from homology"/>
<dbReference type="GeneID" id="37026288"/>
<dbReference type="Gene3D" id="1.10.20.10">
    <property type="entry name" value="Histone, subunit A"/>
    <property type="match status" value="1"/>
</dbReference>
<dbReference type="PANTHER" id="PTHR10221:SF9">
    <property type="entry name" value="TRANSCRIPTION INITIATION FACTOR TFIID SUBUNIT 6"/>
    <property type="match status" value="1"/>
</dbReference>
<name>A0A316UNR1_9BASI</name>
<keyword evidence="9" id="KW-1185">Reference proteome</keyword>
<dbReference type="Proteomes" id="UP000245884">
    <property type="component" value="Unassembled WGS sequence"/>
</dbReference>
<keyword evidence="4" id="KW-0804">Transcription</keyword>
<sequence>MPSASSSSSGPSSSTSSNTLFPPASIQHIASTSLHFPQPLPSNVAHSLAQDVEHRLRLVIQDAEKFMRHSRRHTLSTDDVKRALELKGMEPIYGFLHQHARLRKGWHAATGSIVYNVEDDEVDIEQLAQQAVGSSSRLPRSKGVGWKAHWLAVEGVQPLIPENPAPLPATTSRPTAAQDSTDPYAGLASTSTTGAVAVATGGSAGATPNATTQPLVKHILSRELQVYYQRLTEALDDPTTLAALSSLRSDPGLHQLVPYLCQWISTTIASALCAPDALPARSRIITRMQQTISSLLLNPSVAIEGYVHLLLPPILSTMLFSATDYPTRLRRAGATLLSDVLKKHADRYPTLRPRVARVLLEA</sequence>
<dbReference type="CDD" id="cd22931">
    <property type="entry name" value="HFD_TAF6"/>
    <property type="match status" value="1"/>
</dbReference>
<evidence type="ECO:0000259" key="7">
    <source>
        <dbReference type="SMART" id="SM00803"/>
    </source>
</evidence>
<dbReference type="AlphaFoldDB" id="A0A316UNR1"/>
<comment type="subcellular location">
    <subcellularLocation>
        <location evidence="1">Nucleus</location>
    </subcellularLocation>
</comment>
<dbReference type="InterPro" id="IPR004823">
    <property type="entry name" value="TAF_TATA-bd_Histone-like_dom"/>
</dbReference>
<dbReference type="InterPro" id="IPR009072">
    <property type="entry name" value="Histone-fold"/>
</dbReference>